<keyword evidence="1" id="KW-1133">Transmembrane helix</keyword>
<dbReference type="STRING" id="709032.Sulku_2017"/>
<evidence type="ECO:0000313" key="3">
    <source>
        <dbReference type="Proteomes" id="UP000008721"/>
    </source>
</evidence>
<dbReference type="Proteomes" id="UP000008721">
    <property type="component" value="Chromosome"/>
</dbReference>
<keyword evidence="1" id="KW-0812">Transmembrane</keyword>
<dbReference type="HOGENOM" id="CLU_3141490_0_0_7"/>
<reference evidence="2 3" key="1">
    <citation type="journal article" date="2012" name="Stand. Genomic Sci.">
        <title>Complete genome sequence of the sulfur compounds oxidizing chemolithoautotroph Sulfuricurvum kujiense type strain (YK-1(T)).</title>
        <authorList>
            <person name="Han C."/>
            <person name="Kotsyurbenko O."/>
            <person name="Chertkov O."/>
            <person name="Held B."/>
            <person name="Lapidus A."/>
            <person name="Nolan M."/>
            <person name="Lucas S."/>
            <person name="Hammon N."/>
            <person name="Deshpande S."/>
            <person name="Cheng J.F."/>
            <person name="Tapia R."/>
            <person name="Goodwin L.A."/>
            <person name="Pitluck S."/>
            <person name="Liolios K."/>
            <person name="Pagani I."/>
            <person name="Ivanova N."/>
            <person name="Mavromatis K."/>
            <person name="Mikhailova N."/>
            <person name="Pati A."/>
            <person name="Chen A."/>
            <person name="Palaniappan K."/>
            <person name="Land M."/>
            <person name="Hauser L."/>
            <person name="Chang Y.J."/>
            <person name="Jeffries C.D."/>
            <person name="Brambilla E.M."/>
            <person name="Rohde M."/>
            <person name="Spring S."/>
            <person name="Sikorski J."/>
            <person name="Goker M."/>
            <person name="Woyke T."/>
            <person name="Bristow J."/>
            <person name="Eisen J.A."/>
            <person name="Markowitz V."/>
            <person name="Hugenholtz P."/>
            <person name="Kyrpides N.C."/>
            <person name="Klenk H.P."/>
            <person name="Detter J.C."/>
        </authorList>
    </citation>
    <scope>NUCLEOTIDE SEQUENCE [LARGE SCALE GENOMIC DNA]</scope>
    <source>
        <strain evidence="3">ATCC BAA-921 / DSM 16994 / JCM 11577 / YK-1</strain>
    </source>
</reference>
<protein>
    <submittedName>
        <fullName evidence="2">Uncharacterized protein</fullName>
    </submittedName>
</protein>
<name>E4U2J0_SULKY</name>
<gene>
    <name evidence="2" type="ordered locus">Sulku_2017</name>
</gene>
<dbReference type="EMBL" id="CP002355">
    <property type="protein sequence ID" value="ADR34677.1"/>
    <property type="molecule type" value="Genomic_DNA"/>
</dbReference>
<feature type="transmembrane region" description="Helical" evidence="1">
    <location>
        <begin position="12"/>
        <end position="29"/>
    </location>
</feature>
<proteinExistence type="predicted"/>
<sequence length="49" mass="5520">MSIVSERNMNEAISLAVTFIAIVVAYEFLKPKDDTESTNQQKDAIDEED</sequence>
<keyword evidence="1" id="KW-0472">Membrane</keyword>
<accession>E4U2J0</accession>
<organism evidence="2 3">
    <name type="scientific">Sulfuricurvum kujiense (strain ATCC BAA-921 / DSM 16994 / JCM 11577 / YK-1)</name>
    <dbReference type="NCBI Taxonomy" id="709032"/>
    <lineage>
        <taxon>Bacteria</taxon>
        <taxon>Pseudomonadati</taxon>
        <taxon>Campylobacterota</taxon>
        <taxon>Epsilonproteobacteria</taxon>
        <taxon>Campylobacterales</taxon>
        <taxon>Sulfurimonadaceae</taxon>
        <taxon>Sulfuricurvum</taxon>
    </lineage>
</organism>
<keyword evidence="3" id="KW-1185">Reference proteome</keyword>
<dbReference type="KEGG" id="sku:Sulku_2017"/>
<dbReference type="AlphaFoldDB" id="E4U2J0"/>
<evidence type="ECO:0000256" key="1">
    <source>
        <dbReference type="SAM" id="Phobius"/>
    </source>
</evidence>
<evidence type="ECO:0000313" key="2">
    <source>
        <dbReference type="EMBL" id="ADR34677.1"/>
    </source>
</evidence>